<dbReference type="Pfam" id="PF02673">
    <property type="entry name" value="BacA"/>
    <property type="match status" value="1"/>
</dbReference>
<keyword evidence="8 17" id="KW-0133">Cell shape</keyword>
<dbReference type="GO" id="GO:0050380">
    <property type="term" value="F:undecaprenyl-diphosphatase activity"/>
    <property type="evidence" value="ECO:0007669"/>
    <property type="project" value="UniProtKB-UniRule"/>
</dbReference>
<evidence type="ECO:0000313" key="18">
    <source>
        <dbReference type="EMBL" id="ARK29372.1"/>
    </source>
</evidence>
<gene>
    <name evidence="18" type="primary">uppP_1</name>
    <name evidence="17" type="synonym">uppP</name>
    <name evidence="18" type="ORF">BkAM31D_05635</name>
</gene>
<evidence type="ECO:0000256" key="16">
    <source>
        <dbReference type="ARBA" id="ARBA00047594"/>
    </source>
</evidence>
<organism evidence="18 19">
    <name type="scientific">Halalkalibacter krulwichiae</name>
    <dbReference type="NCBI Taxonomy" id="199441"/>
    <lineage>
        <taxon>Bacteria</taxon>
        <taxon>Bacillati</taxon>
        <taxon>Bacillota</taxon>
        <taxon>Bacilli</taxon>
        <taxon>Bacillales</taxon>
        <taxon>Bacillaceae</taxon>
        <taxon>Halalkalibacter</taxon>
    </lineage>
</organism>
<keyword evidence="12 17" id="KW-0046">Antibiotic resistance</keyword>
<evidence type="ECO:0000256" key="12">
    <source>
        <dbReference type="ARBA" id="ARBA00023251"/>
    </source>
</evidence>
<keyword evidence="13 17" id="KW-0961">Cell wall biogenesis/degradation</keyword>
<dbReference type="HAMAP" id="MF_01006">
    <property type="entry name" value="Undec_diphosphatase"/>
    <property type="match status" value="1"/>
</dbReference>
<dbReference type="EC" id="3.6.1.27" evidence="3 17"/>
<dbReference type="GO" id="GO:0046677">
    <property type="term" value="P:response to antibiotic"/>
    <property type="evidence" value="ECO:0007669"/>
    <property type="project" value="UniProtKB-UniRule"/>
</dbReference>
<feature type="transmembrane region" description="Helical" evidence="17">
    <location>
        <begin position="117"/>
        <end position="137"/>
    </location>
</feature>
<keyword evidence="7 17" id="KW-0378">Hydrolase</keyword>
<name>A0A1X9MFZ6_9BACI</name>
<dbReference type="Proteomes" id="UP000193006">
    <property type="component" value="Chromosome"/>
</dbReference>
<evidence type="ECO:0000256" key="9">
    <source>
        <dbReference type="ARBA" id="ARBA00022984"/>
    </source>
</evidence>
<dbReference type="PANTHER" id="PTHR30622:SF2">
    <property type="entry name" value="UNDECAPRENYL-DIPHOSPHATASE"/>
    <property type="match status" value="1"/>
</dbReference>
<evidence type="ECO:0000256" key="3">
    <source>
        <dbReference type="ARBA" id="ARBA00012374"/>
    </source>
</evidence>
<keyword evidence="19" id="KW-1185">Reference proteome</keyword>
<evidence type="ECO:0000256" key="1">
    <source>
        <dbReference type="ARBA" id="ARBA00004651"/>
    </source>
</evidence>
<evidence type="ECO:0000256" key="4">
    <source>
        <dbReference type="ARBA" id="ARBA00021581"/>
    </source>
</evidence>
<protein>
    <recommendedName>
        <fullName evidence="4 17">Undecaprenyl-diphosphatase</fullName>
        <ecNumber evidence="3 17">3.6.1.27</ecNumber>
    </recommendedName>
    <alternativeName>
        <fullName evidence="15 17">Bacitracin resistance protein</fullName>
    </alternativeName>
    <alternativeName>
        <fullName evidence="14 17">Undecaprenyl pyrophosphate phosphatase</fullName>
    </alternativeName>
</protein>
<reference evidence="18 19" key="1">
    <citation type="submission" date="2017-04" db="EMBL/GenBank/DDBJ databases">
        <title>Bacillus krulwichiae AM31D Genome sequencing and assembly.</title>
        <authorList>
            <person name="Krulwich T.A."/>
            <person name="Anastor L."/>
            <person name="Ehrlich R."/>
            <person name="Ehrlich G.D."/>
            <person name="Janto B."/>
        </authorList>
    </citation>
    <scope>NUCLEOTIDE SEQUENCE [LARGE SCALE GENOMIC DNA]</scope>
    <source>
        <strain evidence="18 19">AM31D</strain>
    </source>
</reference>
<dbReference type="STRING" id="199441.BkAM31D_05635"/>
<feature type="transmembrane region" description="Helical" evidence="17">
    <location>
        <begin position="71"/>
        <end position="91"/>
    </location>
</feature>
<evidence type="ECO:0000313" key="19">
    <source>
        <dbReference type="Proteomes" id="UP000193006"/>
    </source>
</evidence>
<feature type="transmembrane region" description="Helical" evidence="17">
    <location>
        <begin position="279"/>
        <end position="297"/>
    </location>
</feature>
<evidence type="ECO:0000256" key="15">
    <source>
        <dbReference type="ARBA" id="ARBA00032932"/>
    </source>
</evidence>
<comment type="subcellular location">
    <subcellularLocation>
        <location evidence="1 17">Cell membrane</location>
        <topology evidence="1 17">Multi-pass membrane protein</topology>
    </subcellularLocation>
</comment>
<evidence type="ECO:0000256" key="5">
    <source>
        <dbReference type="ARBA" id="ARBA00022475"/>
    </source>
</evidence>
<dbReference type="PANTHER" id="PTHR30622">
    <property type="entry name" value="UNDECAPRENYL-DIPHOSPHATASE"/>
    <property type="match status" value="1"/>
</dbReference>
<evidence type="ECO:0000256" key="2">
    <source>
        <dbReference type="ARBA" id="ARBA00010621"/>
    </source>
</evidence>
<keyword evidence="10 17" id="KW-1133">Transmembrane helix</keyword>
<keyword evidence="11 17" id="KW-0472">Membrane</keyword>
<comment type="similarity">
    <text evidence="2 17">Belongs to the UppP family.</text>
</comment>
<comment type="miscellaneous">
    <text evidence="17">Bacitracin is thought to be involved in the inhibition of peptidoglycan synthesis by sequestering undecaprenyl diphosphate, thereby reducing the pool of lipid carrier available.</text>
</comment>
<keyword evidence="9 17" id="KW-0573">Peptidoglycan synthesis</keyword>
<comment type="function">
    <text evidence="17">Catalyzes the dephosphorylation of undecaprenyl diphosphate (UPP). Confers resistance to bacitracin.</text>
</comment>
<feature type="transmembrane region" description="Helical" evidence="17">
    <location>
        <begin position="219"/>
        <end position="239"/>
    </location>
</feature>
<feature type="transmembrane region" description="Helical" evidence="17">
    <location>
        <begin position="32"/>
        <end position="51"/>
    </location>
</feature>
<evidence type="ECO:0000256" key="7">
    <source>
        <dbReference type="ARBA" id="ARBA00022801"/>
    </source>
</evidence>
<evidence type="ECO:0000256" key="8">
    <source>
        <dbReference type="ARBA" id="ARBA00022960"/>
    </source>
</evidence>
<keyword evidence="5 17" id="KW-1003">Cell membrane</keyword>
<dbReference type="GO" id="GO:0071555">
    <property type="term" value="P:cell wall organization"/>
    <property type="evidence" value="ECO:0007669"/>
    <property type="project" value="UniProtKB-KW"/>
</dbReference>
<feature type="transmembrane region" description="Helical" evidence="17">
    <location>
        <begin position="251"/>
        <end position="273"/>
    </location>
</feature>
<accession>A0A1X9MFZ6</accession>
<proteinExistence type="inferred from homology"/>
<dbReference type="InterPro" id="IPR003824">
    <property type="entry name" value="UppP"/>
</dbReference>
<dbReference type="GO" id="GO:0008360">
    <property type="term" value="P:regulation of cell shape"/>
    <property type="evidence" value="ECO:0007669"/>
    <property type="project" value="UniProtKB-KW"/>
</dbReference>
<dbReference type="AlphaFoldDB" id="A0A1X9MFZ6"/>
<dbReference type="EMBL" id="CP020814">
    <property type="protein sequence ID" value="ARK29372.1"/>
    <property type="molecule type" value="Genomic_DNA"/>
</dbReference>
<evidence type="ECO:0000256" key="11">
    <source>
        <dbReference type="ARBA" id="ARBA00023136"/>
    </source>
</evidence>
<evidence type="ECO:0000256" key="13">
    <source>
        <dbReference type="ARBA" id="ARBA00023316"/>
    </source>
</evidence>
<evidence type="ECO:0000256" key="17">
    <source>
        <dbReference type="HAMAP-Rule" id="MF_01006"/>
    </source>
</evidence>
<dbReference type="KEGG" id="bkw:BkAM31D_05635"/>
<feature type="transmembrane region" description="Helical" evidence="17">
    <location>
        <begin position="149"/>
        <end position="169"/>
    </location>
</feature>
<dbReference type="GO" id="GO:0005886">
    <property type="term" value="C:plasma membrane"/>
    <property type="evidence" value="ECO:0007669"/>
    <property type="project" value="UniProtKB-SubCell"/>
</dbReference>
<evidence type="ECO:0000256" key="14">
    <source>
        <dbReference type="ARBA" id="ARBA00032707"/>
    </source>
</evidence>
<evidence type="ECO:0000256" key="6">
    <source>
        <dbReference type="ARBA" id="ARBA00022692"/>
    </source>
</evidence>
<sequence>MDMLINMVRALINEKYDTFKIKSIGGYFHMSYFEAFLLGLIQGLSEFLPISSTALMLMTQRLLDISIGEDFKLAFETFLHIASVLAVIFYFRQELLNILQDFWSYSKEKNNDSKSNYQFTILIFISTITTIGIMTFLETNIGETFTTPETVAVSLITSGFLLILIEHGLSPGNRSHKDLTWKDAIIIGFGQVASLIPGISRTGSSLFLALSLRINKQTALRYTIILSIPVFFGMSIVKLPELIRSYKETQLLALSIAFITSFLSALVGIKWIISLVEHTRLTFFACFCIAFGSLYWASL</sequence>
<evidence type="ECO:0000256" key="10">
    <source>
        <dbReference type="ARBA" id="ARBA00022989"/>
    </source>
</evidence>
<dbReference type="GO" id="GO:0009252">
    <property type="term" value="P:peptidoglycan biosynthetic process"/>
    <property type="evidence" value="ECO:0007669"/>
    <property type="project" value="UniProtKB-KW"/>
</dbReference>
<comment type="catalytic activity">
    <reaction evidence="16 17">
        <text>di-trans,octa-cis-undecaprenyl diphosphate + H2O = di-trans,octa-cis-undecaprenyl phosphate + phosphate + H(+)</text>
        <dbReference type="Rhea" id="RHEA:28094"/>
        <dbReference type="ChEBI" id="CHEBI:15377"/>
        <dbReference type="ChEBI" id="CHEBI:15378"/>
        <dbReference type="ChEBI" id="CHEBI:43474"/>
        <dbReference type="ChEBI" id="CHEBI:58405"/>
        <dbReference type="ChEBI" id="CHEBI:60392"/>
        <dbReference type="EC" id="3.6.1.27"/>
    </reaction>
</comment>
<keyword evidence="6 17" id="KW-0812">Transmembrane</keyword>